<reference evidence="3" key="1">
    <citation type="submission" date="2021-01" db="EMBL/GenBank/DDBJ databases">
        <authorList>
            <person name="Corre E."/>
            <person name="Pelletier E."/>
            <person name="Niang G."/>
            <person name="Scheremetjew M."/>
            <person name="Finn R."/>
            <person name="Kale V."/>
            <person name="Holt S."/>
            <person name="Cochrane G."/>
            <person name="Meng A."/>
            <person name="Brown T."/>
            <person name="Cohen L."/>
        </authorList>
    </citation>
    <scope>NUCLEOTIDE SEQUENCE</scope>
    <source>
        <strain evidence="3">PLY429</strain>
    </source>
</reference>
<evidence type="ECO:0000256" key="2">
    <source>
        <dbReference type="SAM" id="Phobius"/>
    </source>
</evidence>
<evidence type="ECO:0000313" key="3">
    <source>
        <dbReference type="EMBL" id="CAD9203176.1"/>
    </source>
</evidence>
<protein>
    <submittedName>
        <fullName evidence="3">Uncharacterized protein</fullName>
    </submittedName>
</protein>
<keyword evidence="2" id="KW-1133">Transmembrane helix</keyword>
<feature type="region of interest" description="Disordered" evidence="1">
    <location>
        <begin position="30"/>
        <end position="52"/>
    </location>
</feature>
<proteinExistence type="predicted"/>
<keyword evidence="2" id="KW-0812">Transmembrane</keyword>
<feature type="transmembrane region" description="Helical" evidence="2">
    <location>
        <begin position="222"/>
        <end position="244"/>
    </location>
</feature>
<keyword evidence="2" id="KW-0472">Membrane</keyword>
<sequence length="258" mass="27089">MNSSLLNPLALAAGAATRRHHVSTVVLRTPSGRRQSRIGTGVRSPGSGRLSRGLKVSASAKSQDLIDEGKALVTAGNRMAAIRVFEESLGEGPTSAQKQESLYSIMVCHASFGDVELAQITLREALQAGLTLDAALSNPDYMPFTASKQAQIQLRKFAEIYSKSVEKAAAAGKGAADGAVNVPNAGAAAQRKKTVQELLGTKDVSTMTSTTLTGIDTSVGGILIRVAVLLVFLILFGIAAYFIGLDYVLQVPEMDLSQ</sequence>
<dbReference type="AlphaFoldDB" id="A0A7S1SM60"/>
<organism evidence="3">
    <name type="scientific">Tetraselmis chuii</name>
    <dbReference type="NCBI Taxonomy" id="63592"/>
    <lineage>
        <taxon>Eukaryota</taxon>
        <taxon>Viridiplantae</taxon>
        <taxon>Chlorophyta</taxon>
        <taxon>core chlorophytes</taxon>
        <taxon>Chlorodendrophyceae</taxon>
        <taxon>Chlorodendrales</taxon>
        <taxon>Chlorodendraceae</taxon>
        <taxon>Tetraselmis</taxon>
    </lineage>
</organism>
<accession>A0A7S1SM60</accession>
<dbReference type="Gene3D" id="1.25.40.10">
    <property type="entry name" value="Tetratricopeptide repeat domain"/>
    <property type="match status" value="1"/>
</dbReference>
<evidence type="ECO:0000256" key="1">
    <source>
        <dbReference type="SAM" id="MobiDB-lite"/>
    </source>
</evidence>
<dbReference type="InterPro" id="IPR011990">
    <property type="entry name" value="TPR-like_helical_dom_sf"/>
</dbReference>
<name>A0A7S1SM60_9CHLO</name>
<dbReference type="EMBL" id="HBGG01010682">
    <property type="protein sequence ID" value="CAD9203176.1"/>
    <property type="molecule type" value="Transcribed_RNA"/>
</dbReference>
<gene>
    <name evidence="3" type="ORF">TCHU04912_LOCUS5411</name>
</gene>